<reference evidence="1" key="1">
    <citation type="submission" date="2021-06" db="EMBL/GenBank/DDBJ databases">
        <authorList>
            <person name="Kallberg Y."/>
            <person name="Tangrot J."/>
            <person name="Rosling A."/>
        </authorList>
    </citation>
    <scope>NUCLEOTIDE SEQUENCE</scope>
    <source>
        <strain evidence="1">IA702</strain>
    </source>
</reference>
<protein>
    <submittedName>
        <fullName evidence="1">770_t:CDS:1</fullName>
    </submittedName>
</protein>
<sequence length="69" mass="7853">MSTPTAHKYFDQAHSEWDIIDFLNDSSESEFEDLNLGQKIGIYLKSLEVIMDADSGQRASSPLNYRVLN</sequence>
<dbReference type="OrthoDB" id="2423204at2759"/>
<organism evidence="1 2">
    <name type="scientific">Paraglomus occultum</name>
    <dbReference type="NCBI Taxonomy" id="144539"/>
    <lineage>
        <taxon>Eukaryota</taxon>
        <taxon>Fungi</taxon>
        <taxon>Fungi incertae sedis</taxon>
        <taxon>Mucoromycota</taxon>
        <taxon>Glomeromycotina</taxon>
        <taxon>Glomeromycetes</taxon>
        <taxon>Paraglomerales</taxon>
        <taxon>Paraglomeraceae</taxon>
        <taxon>Paraglomus</taxon>
    </lineage>
</organism>
<name>A0A9N9CDJ6_9GLOM</name>
<comment type="caution">
    <text evidence="1">The sequence shown here is derived from an EMBL/GenBank/DDBJ whole genome shotgun (WGS) entry which is preliminary data.</text>
</comment>
<evidence type="ECO:0000313" key="1">
    <source>
        <dbReference type="EMBL" id="CAG8599574.1"/>
    </source>
</evidence>
<dbReference type="Proteomes" id="UP000789572">
    <property type="component" value="Unassembled WGS sequence"/>
</dbReference>
<accession>A0A9N9CDJ6</accession>
<gene>
    <name evidence="1" type="ORF">POCULU_LOCUS7392</name>
</gene>
<evidence type="ECO:0000313" key="2">
    <source>
        <dbReference type="Proteomes" id="UP000789572"/>
    </source>
</evidence>
<keyword evidence="2" id="KW-1185">Reference proteome</keyword>
<dbReference type="AlphaFoldDB" id="A0A9N9CDJ6"/>
<dbReference type="EMBL" id="CAJVPJ010001662">
    <property type="protein sequence ID" value="CAG8599574.1"/>
    <property type="molecule type" value="Genomic_DNA"/>
</dbReference>
<proteinExistence type="predicted"/>